<dbReference type="InterPro" id="IPR000719">
    <property type="entry name" value="Prot_kinase_dom"/>
</dbReference>
<dbReference type="PROSITE" id="PS50011">
    <property type="entry name" value="PROTEIN_KINASE_DOM"/>
    <property type="match status" value="1"/>
</dbReference>
<dbReference type="PANTHER" id="PTHR27008:SF398">
    <property type="entry name" value="PROTEIN KINASE DOMAIN-CONTAINING PROTEIN"/>
    <property type="match status" value="1"/>
</dbReference>
<dbReference type="GO" id="GO:0004672">
    <property type="term" value="F:protein kinase activity"/>
    <property type="evidence" value="ECO:0007669"/>
    <property type="project" value="InterPro"/>
</dbReference>
<dbReference type="PANTHER" id="PTHR27008">
    <property type="entry name" value="OS04G0122200 PROTEIN"/>
    <property type="match status" value="1"/>
</dbReference>
<dbReference type="Pfam" id="PF07714">
    <property type="entry name" value="PK_Tyr_Ser-Thr"/>
    <property type="match status" value="2"/>
</dbReference>
<dbReference type="Gene3D" id="3.80.10.10">
    <property type="entry name" value="Ribonuclease Inhibitor"/>
    <property type="match status" value="1"/>
</dbReference>
<keyword evidence="8" id="KW-0325">Glycoprotein</keyword>
<evidence type="ECO:0000256" key="6">
    <source>
        <dbReference type="ARBA" id="ARBA00022989"/>
    </source>
</evidence>
<sequence length="521" mass="57335">MEGQYRNNILKGLCRQQHRIPDVIGNFTNLRYLNFVDNNLQGPIPDALGSIGNLDLSANRLTGPIPSCLGNMTSLCDVSLHNNQLSSSIPMELCDVRDLVYLDMSSNNLHGSPPFGIGNFRLAIAIDLSDNKLSGSIPSMISGLQELSYFSLSGNSTEKSSITRLSQNELSGGIPKDLEELSYLEYFNVSFNKLEGEIPSGGPFVKFSVASFMGNPGLCGPSRLQVPPCPKFSHRKQKQSLILKIILPVLASGLLLLILTFFMMRQHKKKSGIPIQDDSHMLKSTRRISYFELFAATNQFRESHFTGAGAFSSVYRAVLSDGIEVAIKVFKMEIREAFRSFDAECEILRNTRHRNLVQIIGSCSNLDFKRLSVTIDVASAIEYLHHGYSTPVVHRDLKPSNVQLDDGMVAHVGGFGLVRLLDEGQSTVLSNNLATTGYIAPECGLGGLISTKADVYSYGILLMETFSGKKPIDSMFEADVSLKHWIHDECCGGGSLINVIDPKLLNEDGGDWSIFKEQCFS</sequence>
<dbReference type="InterPro" id="IPR051809">
    <property type="entry name" value="Plant_receptor-like_S/T_kinase"/>
</dbReference>
<dbReference type="Pfam" id="PF00560">
    <property type="entry name" value="LRR_1"/>
    <property type="match status" value="2"/>
</dbReference>
<dbReference type="InterPro" id="IPR011009">
    <property type="entry name" value="Kinase-like_dom_sf"/>
</dbReference>
<evidence type="ECO:0000313" key="11">
    <source>
        <dbReference type="EMBL" id="KAJ8445340.1"/>
    </source>
</evidence>
<keyword evidence="3 9" id="KW-0812">Transmembrane</keyword>
<keyword evidence="5" id="KW-0677">Repeat</keyword>
<dbReference type="GO" id="GO:0005524">
    <property type="term" value="F:ATP binding"/>
    <property type="evidence" value="ECO:0007669"/>
    <property type="project" value="InterPro"/>
</dbReference>
<organism evidence="11 12">
    <name type="scientific">Carnegiea gigantea</name>
    <dbReference type="NCBI Taxonomy" id="171969"/>
    <lineage>
        <taxon>Eukaryota</taxon>
        <taxon>Viridiplantae</taxon>
        <taxon>Streptophyta</taxon>
        <taxon>Embryophyta</taxon>
        <taxon>Tracheophyta</taxon>
        <taxon>Spermatophyta</taxon>
        <taxon>Magnoliopsida</taxon>
        <taxon>eudicotyledons</taxon>
        <taxon>Gunneridae</taxon>
        <taxon>Pentapetalae</taxon>
        <taxon>Caryophyllales</taxon>
        <taxon>Cactineae</taxon>
        <taxon>Cactaceae</taxon>
        <taxon>Cactoideae</taxon>
        <taxon>Echinocereeae</taxon>
        <taxon>Carnegiea</taxon>
    </lineage>
</organism>
<keyword evidence="2" id="KW-0433">Leucine-rich repeat</keyword>
<dbReference type="SMART" id="SM00220">
    <property type="entry name" value="S_TKc"/>
    <property type="match status" value="1"/>
</dbReference>
<dbReference type="EMBL" id="JAKOGI010000078">
    <property type="protein sequence ID" value="KAJ8445340.1"/>
    <property type="molecule type" value="Genomic_DNA"/>
</dbReference>
<keyword evidence="7 9" id="KW-0472">Membrane</keyword>
<dbReference type="Proteomes" id="UP001153076">
    <property type="component" value="Unassembled WGS sequence"/>
</dbReference>
<dbReference type="SUPFAM" id="SSF56112">
    <property type="entry name" value="Protein kinase-like (PK-like)"/>
    <property type="match status" value="1"/>
</dbReference>
<dbReference type="Pfam" id="PF13855">
    <property type="entry name" value="LRR_8"/>
    <property type="match status" value="1"/>
</dbReference>
<evidence type="ECO:0000256" key="1">
    <source>
        <dbReference type="ARBA" id="ARBA00004370"/>
    </source>
</evidence>
<evidence type="ECO:0000256" key="3">
    <source>
        <dbReference type="ARBA" id="ARBA00022692"/>
    </source>
</evidence>
<feature type="transmembrane region" description="Helical" evidence="9">
    <location>
        <begin position="241"/>
        <end position="264"/>
    </location>
</feature>
<evidence type="ECO:0000256" key="8">
    <source>
        <dbReference type="ARBA" id="ARBA00023180"/>
    </source>
</evidence>
<evidence type="ECO:0000256" key="7">
    <source>
        <dbReference type="ARBA" id="ARBA00023136"/>
    </source>
</evidence>
<dbReference type="InterPro" id="IPR032675">
    <property type="entry name" value="LRR_dom_sf"/>
</dbReference>
<dbReference type="AlphaFoldDB" id="A0A9Q1KKM3"/>
<proteinExistence type="predicted"/>
<protein>
    <recommendedName>
        <fullName evidence="10">Protein kinase domain-containing protein</fullName>
    </recommendedName>
</protein>
<dbReference type="Gene3D" id="3.30.200.20">
    <property type="entry name" value="Phosphorylase Kinase, domain 1"/>
    <property type="match status" value="1"/>
</dbReference>
<dbReference type="InterPro" id="IPR001245">
    <property type="entry name" value="Ser-Thr/Tyr_kinase_cat_dom"/>
</dbReference>
<accession>A0A9Q1KKM3</accession>
<comment type="subcellular location">
    <subcellularLocation>
        <location evidence="1">Membrane</location>
    </subcellularLocation>
</comment>
<name>A0A9Q1KKM3_9CARY</name>
<dbReference type="GO" id="GO:0016020">
    <property type="term" value="C:membrane"/>
    <property type="evidence" value="ECO:0007669"/>
    <property type="project" value="UniProtKB-SubCell"/>
</dbReference>
<gene>
    <name evidence="11" type="ORF">Cgig2_010698</name>
</gene>
<keyword evidence="4" id="KW-0732">Signal</keyword>
<evidence type="ECO:0000259" key="10">
    <source>
        <dbReference type="PROSITE" id="PS50011"/>
    </source>
</evidence>
<reference evidence="11" key="1">
    <citation type="submission" date="2022-04" db="EMBL/GenBank/DDBJ databases">
        <title>Carnegiea gigantea Genome sequencing and assembly v2.</title>
        <authorList>
            <person name="Copetti D."/>
            <person name="Sanderson M.J."/>
            <person name="Burquez A."/>
            <person name="Wojciechowski M.F."/>
        </authorList>
    </citation>
    <scope>NUCLEOTIDE SEQUENCE</scope>
    <source>
        <strain evidence="11">SGP5-SGP5p</strain>
        <tissue evidence="11">Aerial part</tissue>
    </source>
</reference>
<dbReference type="Gene3D" id="1.10.510.10">
    <property type="entry name" value="Transferase(Phosphotransferase) domain 1"/>
    <property type="match status" value="1"/>
</dbReference>
<evidence type="ECO:0000256" key="4">
    <source>
        <dbReference type="ARBA" id="ARBA00022729"/>
    </source>
</evidence>
<dbReference type="OrthoDB" id="676979at2759"/>
<feature type="domain" description="Protein kinase" evidence="10">
    <location>
        <begin position="300"/>
        <end position="521"/>
    </location>
</feature>
<dbReference type="SUPFAM" id="SSF52058">
    <property type="entry name" value="L domain-like"/>
    <property type="match status" value="1"/>
</dbReference>
<keyword evidence="6 9" id="KW-1133">Transmembrane helix</keyword>
<comment type="caution">
    <text evidence="11">The sequence shown here is derived from an EMBL/GenBank/DDBJ whole genome shotgun (WGS) entry which is preliminary data.</text>
</comment>
<dbReference type="InterPro" id="IPR001611">
    <property type="entry name" value="Leu-rich_rpt"/>
</dbReference>
<dbReference type="FunFam" id="3.80.10.10:FF:000041">
    <property type="entry name" value="LRR receptor-like serine/threonine-protein kinase ERECTA"/>
    <property type="match status" value="1"/>
</dbReference>
<evidence type="ECO:0000256" key="2">
    <source>
        <dbReference type="ARBA" id="ARBA00022614"/>
    </source>
</evidence>
<evidence type="ECO:0000313" key="12">
    <source>
        <dbReference type="Proteomes" id="UP001153076"/>
    </source>
</evidence>
<evidence type="ECO:0000256" key="5">
    <source>
        <dbReference type="ARBA" id="ARBA00022737"/>
    </source>
</evidence>
<keyword evidence="12" id="KW-1185">Reference proteome</keyword>
<evidence type="ECO:0000256" key="9">
    <source>
        <dbReference type="SAM" id="Phobius"/>
    </source>
</evidence>